<keyword evidence="2" id="KW-0547">Nucleotide-binding</keyword>
<dbReference type="SMART" id="SM00173">
    <property type="entry name" value="RAS"/>
    <property type="match status" value="1"/>
</dbReference>
<protein>
    <submittedName>
        <fullName evidence="5">Uncharacterized protein</fullName>
    </submittedName>
</protein>
<dbReference type="SMART" id="SM00175">
    <property type="entry name" value="RAB"/>
    <property type="match status" value="1"/>
</dbReference>
<dbReference type="PRINTS" id="PR00449">
    <property type="entry name" value="RASTRNSFRMNG"/>
</dbReference>
<dbReference type="SUPFAM" id="SSF52540">
    <property type="entry name" value="P-loop containing nucleoside triphosphate hydrolases"/>
    <property type="match status" value="1"/>
</dbReference>
<dbReference type="InterPro" id="IPR002041">
    <property type="entry name" value="Ran_GTPase"/>
</dbReference>
<dbReference type="GO" id="GO:0006606">
    <property type="term" value="P:protein import into nucleus"/>
    <property type="evidence" value="ECO:0007669"/>
    <property type="project" value="TreeGrafter"/>
</dbReference>
<dbReference type="GO" id="GO:0005737">
    <property type="term" value="C:cytoplasm"/>
    <property type="evidence" value="ECO:0007669"/>
    <property type="project" value="TreeGrafter"/>
</dbReference>
<keyword evidence="6" id="KW-1185">Reference proteome</keyword>
<sequence>MTSESSLDYDKNLSRFKCLILGDYGVGKTAFCETLCASQEALRVRGAILHPLVLATSGGPISLMLCEPAGQEKYGELEDDFFRGADCAIHMFSVESRRSYDRLYGDKKRLSDLCGNVPSVLVANFCDVAKPKIRKVMIQFHLHYNIPMFEVSTKENLDCHVPLLWLCKVLRHDPCLTFTVPPAAAPRIPNTEDIPPLEDADALMVGFTQDEDFDRVVFKQEAFDRFPTGLARISSGTLISNEMVRTSKLNATRPSLARW</sequence>
<dbReference type="InterPro" id="IPR001806">
    <property type="entry name" value="Small_GTPase"/>
</dbReference>
<organism evidence="5 6">
    <name type="scientific">Varroa destructor</name>
    <name type="common">Honeybee mite</name>
    <dbReference type="NCBI Taxonomy" id="109461"/>
    <lineage>
        <taxon>Eukaryota</taxon>
        <taxon>Metazoa</taxon>
        <taxon>Ecdysozoa</taxon>
        <taxon>Arthropoda</taxon>
        <taxon>Chelicerata</taxon>
        <taxon>Arachnida</taxon>
        <taxon>Acari</taxon>
        <taxon>Parasitiformes</taxon>
        <taxon>Mesostigmata</taxon>
        <taxon>Gamasina</taxon>
        <taxon>Dermanyssoidea</taxon>
        <taxon>Varroidae</taxon>
        <taxon>Varroa</taxon>
    </lineage>
</organism>
<dbReference type="GO" id="GO:0003924">
    <property type="term" value="F:GTPase activity"/>
    <property type="evidence" value="ECO:0007669"/>
    <property type="project" value="InterPro"/>
</dbReference>
<dbReference type="GO" id="GO:0000054">
    <property type="term" value="P:ribosomal subunit export from nucleus"/>
    <property type="evidence" value="ECO:0007669"/>
    <property type="project" value="TreeGrafter"/>
</dbReference>
<dbReference type="KEGG" id="vde:111243376"/>
<dbReference type="Pfam" id="PF00071">
    <property type="entry name" value="Ras"/>
    <property type="match status" value="1"/>
</dbReference>
<evidence type="ECO:0000313" key="6">
    <source>
        <dbReference type="Proteomes" id="UP000594260"/>
    </source>
</evidence>
<dbReference type="GeneID" id="111243376"/>
<dbReference type="Gene3D" id="3.40.50.300">
    <property type="entry name" value="P-loop containing nucleotide triphosphate hydrolases"/>
    <property type="match status" value="1"/>
</dbReference>
<keyword evidence="3" id="KW-0653">Protein transport</keyword>
<dbReference type="PROSITE" id="PS51419">
    <property type="entry name" value="RAB"/>
    <property type="match status" value="1"/>
</dbReference>
<dbReference type="InterPro" id="IPR027417">
    <property type="entry name" value="P-loop_NTPase"/>
</dbReference>
<dbReference type="InParanoid" id="A0A7M7M391"/>
<dbReference type="AlphaFoldDB" id="A0A7M7M391"/>
<dbReference type="SMART" id="SM00176">
    <property type="entry name" value="RAN"/>
    <property type="match status" value="1"/>
</dbReference>
<accession>A0A7M7M391</accession>
<dbReference type="PANTHER" id="PTHR24071:SF0">
    <property type="entry name" value="GTP-BINDING NUCLEAR PROTEIN RAN"/>
    <property type="match status" value="1"/>
</dbReference>
<dbReference type="GO" id="GO:0005634">
    <property type="term" value="C:nucleus"/>
    <property type="evidence" value="ECO:0007669"/>
    <property type="project" value="TreeGrafter"/>
</dbReference>
<proteinExistence type="predicted"/>
<dbReference type="GO" id="GO:0005525">
    <property type="term" value="F:GTP binding"/>
    <property type="evidence" value="ECO:0007669"/>
    <property type="project" value="UniProtKB-KW"/>
</dbReference>
<dbReference type="Proteomes" id="UP000594260">
    <property type="component" value="Unplaced"/>
</dbReference>
<dbReference type="PANTHER" id="PTHR24071">
    <property type="entry name" value="RAN GTPASE"/>
    <property type="match status" value="1"/>
</dbReference>
<reference evidence="5" key="1">
    <citation type="submission" date="2021-01" db="UniProtKB">
        <authorList>
            <consortium name="EnsemblMetazoa"/>
        </authorList>
    </citation>
    <scope>IDENTIFICATION</scope>
</reference>
<evidence type="ECO:0000256" key="2">
    <source>
        <dbReference type="ARBA" id="ARBA00022741"/>
    </source>
</evidence>
<name>A0A7M7M391_VARDE</name>
<dbReference type="EnsemblMetazoa" id="XM_022788830">
    <property type="protein sequence ID" value="XP_022644565"/>
    <property type="gene ID" value="LOC111243376"/>
</dbReference>
<evidence type="ECO:0000313" key="5">
    <source>
        <dbReference type="EnsemblMetazoa" id="XP_022644565"/>
    </source>
</evidence>
<keyword evidence="1" id="KW-0813">Transport</keyword>
<evidence type="ECO:0000256" key="3">
    <source>
        <dbReference type="ARBA" id="ARBA00022927"/>
    </source>
</evidence>
<keyword evidence="4" id="KW-0342">GTP-binding</keyword>
<evidence type="ECO:0000256" key="1">
    <source>
        <dbReference type="ARBA" id="ARBA00022448"/>
    </source>
</evidence>
<dbReference type="RefSeq" id="XP_022644565.1">
    <property type="nucleotide sequence ID" value="XM_022788830.1"/>
</dbReference>
<evidence type="ECO:0000256" key="4">
    <source>
        <dbReference type="ARBA" id="ARBA00023134"/>
    </source>
</evidence>